<sequence length="280" mass="30417">MKINHILPVFIFALLLSGCGPKKNSVTPATNKNQPLITKLLVNELALSERPFTVLVPHATNRLFTFVTIGAEKAQSASVDLEYQSGDLLKGARASIDTPIANTFIKAIILGSCSTGGKCTFDTDLKSGTEKLKLTFPSQDVTHVLKGDFVFLTGQKNMPDGKVIFEPSKLTAKENLIMLNSFGLPKPVDQEILLYPVVFSSTNDKVISGTLTLNQAGVVSAAIYDGQNYQPLKLSQKDNVVTIAISQKPWSMNAEITRDDVQGSKESLTLYLLGPIVLYK</sequence>
<protein>
    <submittedName>
        <fullName evidence="1">Uncharacterized protein</fullName>
    </submittedName>
</protein>
<evidence type="ECO:0000313" key="2">
    <source>
        <dbReference type="Proteomes" id="UP000231136"/>
    </source>
</evidence>
<accession>A0A2H0DUN9</accession>
<evidence type="ECO:0000313" key="1">
    <source>
        <dbReference type="EMBL" id="PIP85449.1"/>
    </source>
</evidence>
<proteinExistence type="predicted"/>
<dbReference type="Proteomes" id="UP000231136">
    <property type="component" value="Unassembled WGS sequence"/>
</dbReference>
<dbReference type="PROSITE" id="PS51257">
    <property type="entry name" value="PROKAR_LIPOPROTEIN"/>
    <property type="match status" value="1"/>
</dbReference>
<gene>
    <name evidence="1" type="ORF">COW83_04185</name>
</gene>
<comment type="caution">
    <text evidence="1">The sequence shown here is derived from an EMBL/GenBank/DDBJ whole genome shotgun (WGS) entry which is preliminary data.</text>
</comment>
<reference evidence="1 2" key="1">
    <citation type="submission" date="2017-09" db="EMBL/GenBank/DDBJ databases">
        <title>Depth-based differentiation of microbial function through sediment-hosted aquifers and enrichment of novel symbionts in the deep terrestrial subsurface.</title>
        <authorList>
            <person name="Probst A.J."/>
            <person name="Ladd B."/>
            <person name="Jarett J.K."/>
            <person name="Geller-Mcgrath D.E."/>
            <person name="Sieber C.M."/>
            <person name="Emerson J.B."/>
            <person name="Anantharaman K."/>
            <person name="Thomas B.C."/>
            <person name="Malmstrom R."/>
            <person name="Stieglmeier M."/>
            <person name="Klingl A."/>
            <person name="Woyke T."/>
            <person name="Ryan C.M."/>
            <person name="Banfield J.F."/>
        </authorList>
    </citation>
    <scope>NUCLEOTIDE SEQUENCE [LARGE SCALE GENOMIC DNA]</scope>
    <source>
        <strain evidence="1">CG22_combo_CG10-13_8_21_14_all_43_12</strain>
    </source>
</reference>
<dbReference type="EMBL" id="PCTR01000125">
    <property type="protein sequence ID" value="PIP85449.1"/>
    <property type="molecule type" value="Genomic_DNA"/>
</dbReference>
<name>A0A2H0DUN9_9BACT</name>
<organism evidence="1 2">
    <name type="scientific">Candidatus Collierbacteria bacterium CG22_combo_CG10-13_8_21_14_all_43_12</name>
    <dbReference type="NCBI Taxonomy" id="1974537"/>
    <lineage>
        <taxon>Bacteria</taxon>
        <taxon>Candidatus Collieribacteriota</taxon>
    </lineage>
</organism>
<dbReference type="AlphaFoldDB" id="A0A2H0DUN9"/>